<protein>
    <submittedName>
        <fullName evidence="1">Uncharacterized protein</fullName>
    </submittedName>
</protein>
<organism evidence="1 2">
    <name type="scientific">Taibaiella lutea</name>
    <dbReference type="NCBI Taxonomy" id="2608001"/>
    <lineage>
        <taxon>Bacteria</taxon>
        <taxon>Pseudomonadati</taxon>
        <taxon>Bacteroidota</taxon>
        <taxon>Chitinophagia</taxon>
        <taxon>Chitinophagales</taxon>
        <taxon>Chitinophagaceae</taxon>
        <taxon>Taibaiella</taxon>
    </lineage>
</organism>
<comment type="caution">
    <text evidence="1">The sequence shown here is derived from an EMBL/GenBank/DDBJ whole genome shotgun (WGS) entry which is preliminary data.</text>
</comment>
<proteinExistence type="predicted"/>
<name>A0A5M6CBA1_9BACT</name>
<reference evidence="1 2" key="1">
    <citation type="submission" date="2019-09" db="EMBL/GenBank/DDBJ databases">
        <title>Genome sequence and assembly of Taibaiella sp.</title>
        <authorList>
            <person name="Chhetri G."/>
        </authorList>
    </citation>
    <scope>NUCLEOTIDE SEQUENCE [LARGE SCALE GENOMIC DNA]</scope>
    <source>
        <strain evidence="1 2">KVB11</strain>
    </source>
</reference>
<gene>
    <name evidence="1" type="ORF">F0919_16915</name>
</gene>
<dbReference type="RefSeq" id="WP_150033971.1">
    <property type="nucleotide sequence ID" value="NZ_VWSH01000004.1"/>
</dbReference>
<accession>A0A5M6CBA1</accession>
<evidence type="ECO:0000313" key="2">
    <source>
        <dbReference type="Proteomes" id="UP000323632"/>
    </source>
</evidence>
<dbReference type="Proteomes" id="UP000323632">
    <property type="component" value="Unassembled WGS sequence"/>
</dbReference>
<dbReference type="EMBL" id="VWSH01000004">
    <property type="protein sequence ID" value="KAA5532468.1"/>
    <property type="molecule type" value="Genomic_DNA"/>
</dbReference>
<dbReference type="AlphaFoldDB" id="A0A5M6CBA1"/>
<evidence type="ECO:0000313" key="1">
    <source>
        <dbReference type="EMBL" id="KAA5532468.1"/>
    </source>
</evidence>
<sequence>MSNNFVLLAQKFCNEYFCDTSLNQNQFLDKVHELIKDVHSMDEKLLLLNEVIRISKLYCHEGLLNDTNNNLGRLALAN</sequence>
<keyword evidence="2" id="KW-1185">Reference proteome</keyword>